<feature type="domain" description="BACON" evidence="2">
    <location>
        <begin position="60"/>
        <end position="108"/>
    </location>
</feature>
<dbReference type="eggNOG" id="ENOG5033P2X">
    <property type="taxonomic scope" value="Bacteria"/>
</dbReference>
<organism evidence="3 4">
    <name type="scientific">Mucinivorans hirudinis</name>
    <dbReference type="NCBI Taxonomy" id="1433126"/>
    <lineage>
        <taxon>Bacteria</taxon>
        <taxon>Pseudomonadati</taxon>
        <taxon>Bacteroidota</taxon>
        <taxon>Bacteroidia</taxon>
        <taxon>Bacteroidales</taxon>
        <taxon>Rikenellaceae</taxon>
        <taxon>Mucinivorans</taxon>
    </lineage>
</organism>
<evidence type="ECO:0000313" key="3">
    <source>
        <dbReference type="EMBL" id="CDN32382.1"/>
    </source>
</evidence>
<dbReference type="InterPro" id="IPR013783">
    <property type="entry name" value="Ig-like_fold"/>
</dbReference>
<dbReference type="AlphaFoldDB" id="A0A060R9Y4"/>
<accession>A0A060R9Y4</accession>
<protein>
    <submittedName>
        <fullName evidence="3">BACON domain-containing protein</fullName>
    </submittedName>
</protein>
<evidence type="ECO:0000256" key="1">
    <source>
        <dbReference type="SAM" id="SignalP"/>
    </source>
</evidence>
<evidence type="ECO:0000313" key="4">
    <source>
        <dbReference type="Proteomes" id="UP000027616"/>
    </source>
</evidence>
<name>A0A060R9Y4_9BACT</name>
<dbReference type="Pfam" id="PF13004">
    <property type="entry name" value="BACON"/>
    <property type="match status" value="1"/>
</dbReference>
<feature type="chain" id="PRO_5001586174" evidence="1">
    <location>
        <begin position="22"/>
        <end position="353"/>
    </location>
</feature>
<dbReference type="HOGENOM" id="CLU_786788_0_0_10"/>
<dbReference type="KEGG" id="rbc:BN938_2310"/>
<dbReference type="CDD" id="cd14948">
    <property type="entry name" value="BACON"/>
    <property type="match status" value="1"/>
</dbReference>
<dbReference type="InterPro" id="IPR024361">
    <property type="entry name" value="BACON"/>
</dbReference>
<keyword evidence="1" id="KW-0732">Signal</keyword>
<gene>
    <name evidence="3" type="ORF">BN938_2310</name>
</gene>
<dbReference type="STRING" id="1433126.BN938_2310"/>
<keyword evidence="4" id="KW-1185">Reference proteome</keyword>
<proteinExistence type="predicted"/>
<dbReference type="Proteomes" id="UP000027616">
    <property type="component" value="Chromosome I"/>
</dbReference>
<sequence>MRKKNYFLLMLLMVFSLYSCKKDEQVKGDIPLFKVEKTETKIDYNGGTVQITTNKDGVQATAADSWIQAQVEGKVVQLVVSANDSYESRTTLVSLTYGQETQSVPITQMGVISIVDVQSYDFPMSGGRKGFLWQTDQKYEITGVDESWLTYEIKQDSIFFTAAPLGDSGDARSSKVNVKVGALYDKEVVFRQLGPAIRYSLIPGKYSLEYKKKSGAKEKVLKMDVSLEEKEKDKSFTLKGVGLDIEVLYIPERGIAIRSQIIDPSQLIVLSVWDGSNEKAFTAIISLVSDFSRDKDNAVFTMVSSGVTDPKWVDGAVAKGILISSILGGEKGAEKLVKSTRLVDMKFTKKPGI</sequence>
<evidence type="ECO:0000259" key="2">
    <source>
        <dbReference type="Pfam" id="PF13004"/>
    </source>
</evidence>
<dbReference type="EMBL" id="HG934468">
    <property type="protein sequence ID" value="CDN32382.1"/>
    <property type="molecule type" value="Genomic_DNA"/>
</dbReference>
<reference evidence="3 4" key="1">
    <citation type="journal article" date="2015" name="Genome Announc.">
        <title>Complete Genome Sequence of the Novel Leech Symbiont Mucinivorans hirudinis M3T.</title>
        <authorList>
            <person name="Nelson M.C."/>
            <person name="Bomar L."/>
            <person name="Graf J."/>
        </authorList>
    </citation>
    <scope>NUCLEOTIDE SEQUENCE [LARGE SCALE GENOMIC DNA]</scope>
    <source>
        <strain evidence="4">M3</strain>
    </source>
</reference>
<dbReference type="PROSITE" id="PS51257">
    <property type="entry name" value="PROKAR_LIPOPROTEIN"/>
    <property type="match status" value="1"/>
</dbReference>
<feature type="signal peptide" evidence="1">
    <location>
        <begin position="1"/>
        <end position="21"/>
    </location>
</feature>
<dbReference type="Gene3D" id="2.60.40.10">
    <property type="entry name" value="Immunoglobulins"/>
    <property type="match status" value="1"/>
</dbReference>